<feature type="domain" description="Zasp-like motif" evidence="2">
    <location>
        <begin position="145"/>
        <end position="170"/>
    </location>
</feature>
<feature type="compositionally biased region" description="Polar residues" evidence="1">
    <location>
        <begin position="8"/>
        <end position="17"/>
    </location>
</feature>
<dbReference type="Proteomes" id="UP000887565">
    <property type="component" value="Unplaced"/>
</dbReference>
<dbReference type="AlphaFoldDB" id="A0A915HQC0"/>
<feature type="region of interest" description="Disordered" evidence="1">
    <location>
        <begin position="73"/>
        <end position="120"/>
    </location>
</feature>
<evidence type="ECO:0000313" key="4">
    <source>
        <dbReference type="WBParaSite" id="nRc.2.0.1.t03914-RA"/>
    </source>
</evidence>
<dbReference type="Pfam" id="PF15936">
    <property type="entry name" value="DUF4749"/>
    <property type="match status" value="1"/>
</dbReference>
<feature type="region of interest" description="Disordered" evidence="1">
    <location>
        <begin position="165"/>
        <end position="211"/>
    </location>
</feature>
<accession>A0A915HQC0</accession>
<feature type="compositionally biased region" description="Polar residues" evidence="1">
    <location>
        <begin position="88"/>
        <end position="111"/>
    </location>
</feature>
<organism evidence="3 4">
    <name type="scientific">Romanomermis culicivorax</name>
    <name type="common">Nematode worm</name>
    <dbReference type="NCBI Taxonomy" id="13658"/>
    <lineage>
        <taxon>Eukaryota</taxon>
        <taxon>Metazoa</taxon>
        <taxon>Ecdysozoa</taxon>
        <taxon>Nematoda</taxon>
        <taxon>Enoplea</taxon>
        <taxon>Dorylaimia</taxon>
        <taxon>Mermithida</taxon>
        <taxon>Mermithoidea</taxon>
        <taxon>Mermithidae</taxon>
        <taxon>Romanomermis</taxon>
    </lineage>
</organism>
<feature type="region of interest" description="Disordered" evidence="1">
    <location>
        <begin position="1"/>
        <end position="39"/>
    </location>
</feature>
<dbReference type="WBParaSite" id="nRc.2.0.1.t03914-RA">
    <property type="protein sequence ID" value="nRc.2.0.1.t03914-RA"/>
    <property type="gene ID" value="nRc.2.0.1.g03914"/>
</dbReference>
<dbReference type="InterPro" id="IPR031847">
    <property type="entry name" value="PDLI1-4/Zasp-like_mid"/>
</dbReference>
<reference evidence="4" key="1">
    <citation type="submission" date="2022-11" db="UniProtKB">
        <authorList>
            <consortium name="WormBaseParasite"/>
        </authorList>
    </citation>
    <scope>IDENTIFICATION</scope>
</reference>
<name>A0A915HQC0_ROMCU</name>
<dbReference type="SMART" id="SM00735">
    <property type="entry name" value="ZM"/>
    <property type="match status" value="1"/>
</dbReference>
<keyword evidence="3" id="KW-1185">Reference proteome</keyword>
<evidence type="ECO:0000256" key="1">
    <source>
        <dbReference type="SAM" id="MobiDB-lite"/>
    </source>
</evidence>
<proteinExistence type="predicted"/>
<feature type="compositionally biased region" description="Polar residues" evidence="1">
    <location>
        <begin position="173"/>
        <end position="199"/>
    </location>
</feature>
<evidence type="ECO:0000259" key="2">
    <source>
        <dbReference type="SMART" id="SM00735"/>
    </source>
</evidence>
<sequence length="262" mass="29064">MGKLHVGQQENVQQDSRSLAEVPCPPPAPPRKARSDWNVAGNPETITKQAANNKIDFVQNGIHQKIPKALKSAFERPEKDKKPFSYFASGTTPNLTTKPSPKSVKQANPTLNGPPVPKVLPIVTDKDLKFEEQKSKSTMPAVTAVTNSSQYNTPIALYSKEALQEEFSRRSAEPSTGAETTQTPNVHTRSKTSTYQTNESDVEDTPRYTGYVNPNSQSPCFKRLQYITGLNTDSEDERSIEKIGLCSEIWNSFIGRHTVSVW</sequence>
<feature type="compositionally biased region" description="Basic and acidic residues" evidence="1">
    <location>
        <begin position="73"/>
        <end position="83"/>
    </location>
</feature>
<evidence type="ECO:0000313" key="3">
    <source>
        <dbReference type="Proteomes" id="UP000887565"/>
    </source>
</evidence>
<dbReference type="InterPro" id="IPR006643">
    <property type="entry name" value="Zasp-like_motif"/>
</dbReference>
<protein>
    <submittedName>
        <fullName evidence="4">Zasp-like motif domain-containing protein</fullName>
    </submittedName>
</protein>